<keyword evidence="3" id="KW-1185">Reference proteome</keyword>
<evidence type="ECO:0000313" key="3">
    <source>
        <dbReference type="Proteomes" id="UP000190166"/>
    </source>
</evidence>
<feature type="domain" description="Enoyl reductase (ER)" evidence="1">
    <location>
        <begin position="9"/>
        <end position="314"/>
    </location>
</feature>
<dbReference type="SUPFAM" id="SSF50129">
    <property type="entry name" value="GroES-like"/>
    <property type="match status" value="1"/>
</dbReference>
<dbReference type="InterPro" id="IPR020843">
    <property type="entry name" value="ER"/>
</dbReference>
<dbReference type="InterPro" id="IPR051397">
    <property type="entry name" value="Zn-ADH-like_protein"/>
</dbReference>
<protein>
    <submittedName>
        <fullName evidence="2">NADPH:quinone reductase</fullName>
    </submittedName>
</protein>
<dbReference type="PANTHER" id="PTHR43677">
    <property type="entry name" value="SHORT-CHAIN DEHYDROGENASE/REDUCTASE"/>
    <property type="match status" value="1"/>
</dbReference>
<dbReference type="AlphaFoldDB" id="A0A1T5NX97"/>
<organism evidence="2 3">
    <name type="scientific">Chitinophaga ginsengisegetis</name>
    <dbReference type="NCBI Taxonomy" id="393003"/>
    <lineage>
        <taxon>Bacteria</taxon>
        <taxon>Pseudomonadati</taxon>
        <taxon>Bacteroidota</taxon>
        <taxon>Chitinophagia</taxon>
        <taxon>Chitinophagales</taxon>
        <taxon>Chitinophagaceae</taxon>
        <taxon>Chitinophaga</taxon>
    </lineage>
</organism>
<dbReference type="STRING" id="393003.SAMN05660461_3021"/>
<dbReference type="InterPro" id="IPR036291">
    <property type="entry name" value="NAD(P)-bd_dom_sf"/>
</dbReference>
<accession>A0A1T5NX97</accession>
<dbReference type="PANTHER" id="PTHR43677:SF11">
    <property type="entry name" value="ZINC-CONTAINING ALCOHOL DEHYDROGENASE"/>
    <property type="match status" value="1"/>
</dbReference>
<reference evidence="2 3" key="1">
    <citation type="submission" date="2017-02" db="EMBL/GenBank/DDBJ databases">
        <authorList>
            <person name="Peterson S.W."/>
        </authorList>
    </citation>
    <scope>NUCLEOTIDE SEQUENCE [LARGE SCALE GENOMIC DNA]</scope>
    <source>
        <strain evidence="2 3">DSM 18108</strain>
    </source>
</reference>
<dbReference type="InterPro" id="IPR013149">
    <property type="entry name" value="ADH-like_C"/>
</dbReference>
<dbReference type="GO" id="GO:0016491">
    <property type="term" value="F:oxidoreductase activity"/>
    <property type="evidence" value="ECO:0007669"/>
    <property type="project" value="InterPro"/>
</dbReference>
<dbReference type="Pfam" id="PF00107">
    <property type="entry name" value="ADH_zinc_N"/>
    <property type="match status" value="1"/>
</dbReference>
<dbReference type="RefSeq" id="WP_079470318.1">
    <property type="nucleotide sequence ID" value="NZ_FUZZ01000002.1"/>
</dbReference>
<dbReference type="Proteomes" id="UP000190166">
    <property type="component" value="Unassembled WGS sequence"/>
</dbReference>
<sequence>MNAAIVTPGQVPQYGYFADPVAGEKEQIVQVKAAAIHHVVKSIAAGKHYSAGGDQSLVPGVDGVGLLADGSRVYFGAVRKPYGTFAELSITTQGWSMPLLDGLPDATAAAIFNPAMSSWLALIYRAQLQPGETVLILGATGTSGQLAVQVAKLLGAGKVIAAGRNKAVLEQLRALGADECIPLDQSPENLVKAFAAQPYDVVIDYLWGEPVMTLITALTGNSLRKEAPRTRLVQVGSMAGDPISLPSGALRSSRLEIMGSGGGSVSIEAIFKVLPEIMKKAAEGKLQINTIEMPLSEVATAWAREVPGGSRLVLVP</sequence>
<proteinExistence type="predicted"/>
<dbReference type="Gene3D" id="3.90.180.10">
    <property type="entry name" value="Medium-chain alcohol dehydrogenases, catalytic domain"/>
    <property type="match status" value="1"/>
</dbReference>
<dbReference type="EMBL" id="FUZZ01000002">
    <property type="protein sequence ID" value="SKD05141.1"/>
    <property type="molecule type" value="Genomic_DNA"/>
</dbReference>
<name>A0A1T5NX97_9BACT</name>
<evidence type="ECO:0000259" key="1">
    <source>
        <dbReference type="SMART" id="SM00829"/>
    </source>
</evidence>
<dbReference type="InterPro" id="IPR011032">
    <property type="entry name" value="GroES-like_sf"/>
</dbReference>
<gene>
    <name evidence="2" type="ORF">SAMN05660461_3021</name>
</gene>
<dbReference type="SMART" id="SM00829">
    <property type="entry name" value="PKS_ER"/>
    <property type="match status" value="1"/>
</dbReference>
<evidence type="ECO:0000313" key="2">
    <source>
        <dbReference type="EMBL" id="SKD05141.1"/>
    </source>
</evidence>
<dbReference type="SUPFAM" id="SSF51735">
    <property type="entry name" value="NAD(P)-binding Rossmann-fold domains"/>
    <property type="match status" value="1"/>
</dbReference>